<dbReference type="RefSeq" id="WP_204919965.1">
    <property type="nucleotide sequence ID" value="NZ_BAAAQP010000003.1"/>
</dbReference>
<evidence type="ECO:0000313" key="1">
    <source>
        <dbReference type="EMBL" id="MBM7800610.1"/>
    </source>
</evidence>
<keyword evidence="2" id="KW-1185">Reference proteome</keyword>
<proteinExistence type="predicted"/>
<dbReference type="SUPFAM" id="SSF56112">
    <property type="entry name" value="Protein kinase-like (PK-like)"/>
    <property type="match status" value="1"/>
</dbReference>
<gene>
    <name evidence="1" type="ORF">JOE57_003531</name>
</gene>
<accession>A0ABS2RNN6</accession>
<organism evidence="1 2">
    <name type="scientific">Microlunatus panaciterrae</name>
    <dbReference type="NCBI Taxonomy" id="400768"/>
    <lineage>
        <taxon>Bacteria</taxon>
        <taxon>Bacillati</taxon>
        <taxon>Actinomycetota</taxon>
        <taxon>Actinomycetes</taxon>
        <taxon>Propionibacteriales</taxon>
        <taxon>Propionibacteriaceae</taxon>
        <taxon>Microlunatus</taxon>
    </lineage>
</organism>
<dbReference type="EMBL" id="JAFBCF010000001">
    <property type="protein sequence ID" value="MBM7800610.1"/>
    <property type="molecule type" value="Genomic_DNA"/>
</dbReference>
<dbReference type="InterPro" id="IPR011009">
    <property type="entry name" value="Kinase-like_dom_sf"/>
</dbReference>
<dbReference type="EC" id="2.7.1.72" evidence="1"/>
<sequence length="309" mass="34143">MSDFEIPAAFAKNADNSPEWRQWLDQLPRLIRDVVDDWGLTAVGELGHGSAAVVLPVLTGAREPAVVKVGWPHEEAEHEHLALREWGGRGAVRLLRADPRRSVLLLERAQLRDLTTVPAIEACETVAALYPLLHRPAVPQLRTLSSLARRWSVELGSLGHDAPVPHRYVEQAISLATDFAADPDTDGLIVHTDLHYFNVLESARPGGGWLVIDPKPLSGDPHVEVAPLLWNRWDEIAASGNVRWAIRERFHTIVDAAGLDEDRARAWVIVRVVVNVLWSMAERANGRPAAAETAEWVTNNVTIAKAVQD</sequence>
<dbReference type="Proteomes" id="UP000704762">
    <property type="component" value="Unassembled WGS sequence"/>
</dbReference>
<dbReference type="GO" id="GO:0050300">
    <property type="term" value="F:aminoglycoside 6-kinase activity"/>
    <property type="evidence" value="ECO:0007669"/>
    <property type="project" value="UniProtKB-EC"/>
</dbReference>
<comment type="caution">
    <text evidence="1">The sequence shown here is derived from an EMBL/GenBank/DDBJ whole genome shotgun (WGS) entry which is preliminary data.</text>
</comment>
<evidence type="ECO:0000313" key="2">
    <source>
        <dbReference type="Proteomes" id="UP000704762"/>
    </source>
</evidence>
<dbReference type="InterPro" id="IPR006748">
    <property type="entry name" value="NH2Glyco/OHUrea_AB-resist_kin"/>
</dbReference>
<name>A0ABS2RNN6_9ACTN</name>
<protein>
    <submittedName>
        <fullName evidence="1">Streptomycin 6-kinase</fullName>
        <ecNumber evidence="1">2.7.1.72</ecNumber>
    </submittedName>
</protein>
<reference evidence="1 2" key="1">
    <citation type="submission" date="2021-01" db="EMBL/GenBank/DDBJ databases">
        <title>Sequencing the genomes of 1000 actinobacteria strains.</title>
        <authorList>
            <person name="Klenk H.-P."/>
        </authorList>
    </citation>
    <scope>NUCLEOTIDE SEQUENCE [LARGE SCALE GENOMIC DNA]</scope>
    <source>
        <strain evidence="1 2">DSM 18662</strain>
    </source>
</reference>
<keyword evidence="1" id="KW-0808">Transferase</keyword>
<dbReference type="Pfam" id="PF04655">
    <property type="entry name" value="APH_6_hur"/>
    <property type="match status" value="1"/>
</dbReference>